<dbReference type="Proteomes" id="UP001315278">
    <property type="component" value="Unassembled WGS sequence"/>
</dbReference>
<name>A0ABS5FX97_9BRAD</name>
<dbReference type="RefSeq" id="WP_212398440.1">
    <property type="nucleotide sequence ID" value="NZ_JAFCJH010000081.1"/>
</dbReference>
<gene>
    <name evidence="2" type="ORF">JQ615_39335</name>
</gene>
<evidence type="ECO:0000313" key="2">
    <source>
        <dbReference type="EMBL" id="MBR0801418.1"/>
    </source>
</evidence>
<evidence type="ECO:0000313" key="3">
    <source>
        <dbReference type="Proteomes" id="UP001315278"/>
    </source>
</evidence>
<accession>A0ABS5FX97</accession>
<protein>
    <submittedName>
        <fullName evidence="2">Uncharacterized protein</fullName>
    </submittedName>
</protein>
<organism evidence="2 3">
    <name type="scientific">Bradyrhizobium jicamae</name>
    <dbReference type="NCBI Taxonomy" id="280332"/>
    <lineage>
        <taxon>Bacteria</taxon>
        <taxon>Pseudomonadati</taxon>
        <taxon>Pseudomonadota</taxon>
        <taxon>Alphaproteobacteria</taxon>
        <taxon>Hyphomicrobiales</taxon>
        <taxon>Nitrobacteraceae</taxon>
        <taxon>Bradyrhizobium</taxon>
    </lineage>
</organism>
<comment type="caution">
    <text evidence="2">The sequence shown here is derived from an EMBL/GenBank/DDBJ whole genome shotgun (WGS) entry which is preliminary data.</text>
</comment>
<feature type="region of interest" description="Disordered" evidence="1">
    <location>
        <begin position="1"/>
        <end position="36"/>
    </location>
</feature>
<sequence length="56" mass="5851">MAADDGLSAVPDSDSADSGAKRLAGRQRKNAFDDQAAQRRDLVICQGCVASQSKAQ</sequence>
<reference evidence="3" key="1">
    <citation type="journal article" date="2021" name="ISME J.">
        <title>Evolutionary origin and ecological implication of a unique nif island in free-living Bradyrhizobium lineages.</title>
        <authorList>
            <person name="Tao J."/>
        </authorList>
    </citation>
    <scope>NUCLEOTIDE SEQUENCE [LARGE SCALE GENOMIC DNA]</scope>
    <source>
        <strain evidence="3">SZCCT0434</strain>
    </source>
</reference>
<evidence type="ECO:0000256" key="1">
    <source>
        <dbReference type="SAM" id="MobiDB-lite"/>
    </source>
</evidence>
<keyword evidence="3" id="KW-1185">Reference proteome</keyword>
<dbReference type="EMBL" id="JAFCJH010000081">
    <property type="protein sequence ID" value="MBR0801418.1"/>
    <property type="molecule type" value="Genomic_DNA"/>
</dbReference>
<proteinExistence type="predicted"/>